<evidence type="ECO:0000313" key="1">
    <source>
        <dbReference type="EMBL" id="GKV04867.1"/>
    </source>
</evidence>
<name>A0AAV5ISL7_9ROSI</name>
<comment type="caution">
    <text evidence="1">The sequence shown here is derived from an EMBL/GenBank/DDBJ whole genome shotgun (WGS) entry which is preliminary data.</text>
</comment>
<dbReference type="EMBL" id="BPVZ01000022">
    <property type="protein sequence ID" value="GKV04867.1"/>
    <property type="molecule type" value="Genomic_DNA"/>
</dbReference>
<organism evidence="1 2">
    <name type="scientific">Rubroshorea leprosula</name>
    <dbReference type="NCBI Taxonomy" id="152421"/>
    <lineage>
        <taxon>Eukaryota</taxon>
        <taxon>Viridiplantae</taxon>
        <taxon>Streptophyta</taxon>
        <taxon>Embryophyta</taxon>
        <taxon>Tracheophyta</taxon>
        <taxon>Spermatophyta</taxon>
        <taxon>Magnoliopsida</taxon>
        <taxon>eudicotyledons</taxon>
        <taxon>Gunneridae</taxon>
        <taxon>Pentapetalae</taxon>
        <taxon>rosids</taxon>
        <taxon>malvids</taxon>
        <taxon>Malvales</taxon>
        <taxon>Dipterocarpaceae</taxon>
        <taxon>Rubroshorea</taxon>
    </lineage>
</organism>
<reference evidence="1 2" key="1">
    <citation type="journal article" date="2021" name="Commun. Biol.">
        <title>The genome of Shorea leprosula (Dipterocarpaceae) highlights the ecological relevance of drought in aseasonal tropical rainforests.</title>
        <authorList>
            <person name="Ng K.K.S."/>
            <person name="Kobayashi M.J."/>
            <person name="Fawcett J.A."/>
            <person name="Hatakeyama M."/>
            <person name="Paape T."/>
            <person name="Ng C.H."/>
            <person name="Ang C.C."/>
            <person name="Tnah L.H."/>
            <person name="Lee C.T."/>
            <person name="Nishiyama T."/>
            <person name="Sese J."/>
            <person name="O'Brien M.J."/>
            <person name="Copetti D."/>
            <person name="Mohd Noor M.I."/>
            <person name="Ong R.C."/>
            <person name="Putra M."/>
            <person name="Sireger I.Z."/>
            <person name="Indrioko S."/>
            <person name="Kosugi Y."/>
            <person name="Izuno A."/>
            <person name="Isagi Y."/>
            <person name="Lee S.L."/>
            <person name="Shimizu K.K."/>
        </authorList>
    </citation>
    <scope>NUCLEOTIDE SEQUENCE [LARGE SCALE GENOMIC DNA]</scope>
    <source>
        <strain evidence="1">214</strain>
    </source>
</reference>
<evidence type="ECO:0000313" key="2">
    <source>
        <dbReference type="Proteomes" id="UP001054252"/>
    </source>
</evidence>
<keyword evidence="2" id="KW-1185">Reference proteome</keyword>
<dbReference type="Proteomes" id="UP001054252">
    <property type="component" value="Unassembled WGS sequence"/>
</dbReference>
<evidence type="ECO:0008006" key="3">
    <source>
        <dbReference type="Google" id="ProtNLM"/>
    </source>
</evidence>
<gene>
    <name evidence="1" type="ORF">SLEP1_g16965</name>
</gene>
<dbReference type="AlphaFoldDB" id="A0AAV5ISL7"/>
<protein>
    <recommendedName>
        <fullName evidence="3">RNase H type-1 domain-containing protein</fullName>
    </recommendedName>
</protein>
<sequence>MIQMEMDACFRTHSSETNEIADASGILQLGFDSKRIVKASLV</sequence>
<accession>A0AAV5ISL7</accession>
<proteinExistence type="predicted"/>